<dbReference type="VEuPathDB" id="TriTrypDB:ADEAN_001019800"/>
<sequence>MASLSIQQLLEENAQLRTRLELSPTDRVVNEIVATQIRNFFSDAQDRARNLSNTLGEENTDDEKADARTAASVLLLQLNGEKEEMLKQMETIYTSEVQPRNERIEALEKEKETLREKINELQMASAAAPPLAIVSEVKQLRETEALLRQHLEESQKKLTEVSQQFSHFVEEGVESNRGIPKYVENVETLRHLLSEVQTSRQALQEESKEKLLQLAEVQKIELSNAHQQRMQAEEKSKELDSLFEMERQKNHQLELEKQTLANRVAELEEINRAQEALKESEVNLSLKRVRPEGWSTENPSSIREELLQFWYDSQETIKQLTQKLSDREGKEKEVRMLRHQLVTTDRKQKASASHLVELESEVQSVRDELLKSRASCAGLEAERDLLMSSLSRVVGSDVNQYQINDCIRRIGVAASQAAASNTALVADPKELDRCAREAQSLKSEIRQLQRQKDNLNRFIEQCHQRIQVILQRELLHDGGNHSSSPTKTTNAVESDTTSLHDTTGLMSTPEGTVHTHPFQSNLSITKVLDYITQCARDIFTSCERSVYADNTFFPGAIAASSNTNGGFLPVKLGGSFTSLKSELFEAETKLEITQKRLQWCSSECSEVRHSLEQERVTHAQAIASREEEISGLRTLNNDLTRQLSIALNQLKKLKEEYGNIVRFADQASSSLSIVVSVLQTESAKVGSLRDMVQEERRGMVQLLSREADSWMETTRAAELASVTDAMRRLSDYVEECISRAALTNEEERTHFIQNLAEAIRRQETRIREVEKSYEEATKQQGESLATRIEQLHANWDTVWKSKLLSESEERIKLLQMWRADSNLHRIMERTSLLPPEAPSEIRGGSFSAREALDAVKALSARLMEEASQPQVESQNTMEAAVSAPEAPIPNLPEAPQEKPVENEETTQENVEDNQNKAGEQDAPTTSEAIKEEETHESEANA</sequence>
<feature type="coiled-coil region" evidence="1">
    <location>
        <begin position="186"/>
        <end position="283"/>
    </location>
</feature>
<feature type="compositionally biased region" description="Polar residues" evidence="2">
    <location>
        <begin position="480"/>
        <end position="510"/>
    </location>
</feature>
<feature type="coiled-coil region" evidence="1">
    <location>
        <begin position="97"/>
        <end position="157"/>
    </location>
</feature>
<organism evidence="3 4">
    <name type="scientific">Angomonas deanei</name>
    <dbReference type="NCBI Taxonomy" id="59799"/>
    <lineage>
        <taxon>Eukaryota</taxon>
        <taxon>Discoba</taxon>
        <taxon>Euglenozoa</taxon>
        <taxon>Kinetoplastea</taxon>
        <taxon>Metakinetoplastina</taxon>
        <taxon>Trypanosomatida</taxon>
        <taxon>Trypanosomatidae</taxon>
        <taxon>Strigomonadinae</taxon>
        <taxon>Angomonas</taxon>
    </lineage>
</organism>
<dbReference type="AlphaFoldDB" id="A0A7G2CUA5"/>
<name>A0A7G2CUA5_9TRYP</name>
<keyword evidence="4" id="KW-1185">Reference proteome</keyword>
<evidence type="ECO:0000256" key="1">
    <source>
        <dbReference type="SAM" id="Coils"/>
    </source>
</evidence>
<dbReference type="EMBL" id="LR877171">
    <property type="protein sequence ID" value="CAD2222651.1"/>
    <property type="molecule type" value="Genomic_DNA"/>
</dbReference>
<keyword evidence="1" id="KW-0175">Coiled coil</keyword>
<dbReference type="Proteomes" id="UP000515908">
    <property type="component" value="Chromosome 27"/>
</dbReference>
<gene>
    <name evidence="3" type="ORF">ADEAN_001019800</name>
</gene>
<feature type="region of interest" description="Disordered" evidence="2">
    <location>
        <begin position="865"/>
        <end position="941"/>
    </location>
</feature>
<proteinExistence type="predicted"/>
<feature type="compositionally biased region" description="Basic and acidic residues" evidence="2">
    <location>
        <begin position="928"/>
        <end position="941"/>
    </location>
</feature>
<accession>A0A7G2CUA5</accession>
<evidence type="ECO:0000313" key="4">
    <source>
        <dbReference type="Proteomes" id="UP000515908"/>
    </source>
</evidence>
<feature type="region of interest" description="Disordered" evidence="2">
    <location>
        <begin position="477"/>
        <end position="516"/>
    </location>
</feature>
<reference evidence="3 4" key="1">
    <citation type="submission" date="2020-08" db="EMBL/GenBank/DDBJ databases">
        <authorList>
            <person name="Newling K."/>
            <person name="Davey J."/>
            <person name="Forrester S."/>
        </authorList>
    </citation>
    <scope>NUCLEOTIDE SEQUENCE [LARGE SCALE GENOMIC DNA]</scope>
    <source>
        <strain evidence="4">Crithidia deanei Carvalho (ATCC PRA-265)</strain>
    </source>
</reference>
<feature type="compositionally biased region" description="Polar residues" evidence="2">
    <location>
        <begin position="867"/>
        <end position="877"/>
    </location>
</feature>
<protein>
    <submittedName>
        <fullName evidence="3">Uncharacterized protein</fullName>
    </submittedName>
</protein>
<feature type="coiled-coil region" evidence="1">
    <location>
        <begin position="431"/>
        <end position="465"/>
    </location>
</feature>
<feature type="compositionally biased region" description="Acidic residues" evidence="2">
    <location>
        <begin position="902"/>
        <end position="911"/>
    </location>
</feature>
<evidence type="ECO:0000256" key="2">
    <source>
        <dbReference type="SAM" id="MobiDB-lite"/>
    </source>
</evidence>
<evidence type="ECO:0000313" key="3">
    <source>
        <dbReference type="EMBL" id="CAD2222651.1"/>
    </source>
</evidence>
<feature type="coiled-coil region" evidence="1">
    <location>
        <begin position="752"/>
        <end position="779"/>
    </location>
</feature>